<dbReference type="GO" id="GO:0022857">
    <property type="term" value="F:transmembrane transporter activity"/>
    <property type="evidence" value="ECO:0007669"/>
    <property type="project" value="InterPro"/>
</dbReference>
<comment type="caution">
    <text evidence="10">The sequence shown here is derived from an EMBL/GenBank/DDBJ whole genome shotgun (WGS) entry which is preliminary data.</text>
</comment>
<dbReference type="GO" id="GO:0006865">
    <property type="term" value="P:amino acid transport"/>
    <property type="evidence" value="ECO:0007669"/>
    <property type="project" value="TreeGrafter"/>
</dbReference>
<keyword evidence="6 7" id="KW-0472">Membrane</keyword>
<evidence type="ECO:0000313" key="11">
    <source>
        <dbReference type="Proteomes" id="UP000419743"/>
    </source>
</evidence>
<dbReference type="Proteomes" id="UP000419743">
    <property type="component" value="Unassembled WGS sequence"/>
</dbReference>
<evidence type="ECO:0000256" key="1">
    <source>
        <dbReference type="ARBA" id="ARBA00004651"/>
    </source>
</evidence>
<feature type="transmembrane region" description="Helical" evidence="7">
    <location>
        <begin position="140"/>
        <end position="160"/>
    </location>
</feature>
<evidence type="ECO:0000313" key="10">
    <source>
        <dbReference type="EMBL" id="VZO39212.1"/>
    </source>
</evidence>
<dbReference type="PANTHER" id="PTHR30614:SF21">
    <property type="entry name" value="AMINO ACID ABC TRANSPORTER PERMEASE"/>
    <property type="match status" value="1"/>
</dbReference>
<dbReference type="AlphaFoldDB" id="A0A7M4DP26"/>
<reference evidence="10 11" key="1">
    <citation type="submission" date="2019-11" db="EMBL/GenBank/DDBJ databases">
        <authorList>
            <person name="Criscuolo A."/>
        </authorList>
    </citation>
    <scope>NUCLEOTIDE SEQUENCE [LARGE SCALE GENOMIC DNA]</scope>
    <source>
        <strain evidence="10">CIP111667</strain>
    </source>
</reference>
<evidence type="ECO:0000256" key="2">
    <source>
        <dbReference type="ARBA" id="ARBA00022448"/>
    </source>
</evidence>
<keyword evidence="5 7" id="KW-1133">Transmembrane helix</keyword>
<sequence>MSRQTVLFDAPGPRARRNVRVGNWVGAVVVIGIAVFVLIQLNAAGQLRPELWAVVVDPDSWRYNFLPGLQNTLVAAAYAIVTSVVFGLLFGVGRLAANRALRWFSGVVVEFFRAVPVLVMMVAGYQILGRFTAVSGTAQLLLSVVIALTLYNGAVIAELVRSGVHGLPKGQREAGLAIGMTRGQSIRSIELPQALIAMLPSLVSQFVVILKDTALGYIIVYPELLRSARLLGSGAPFAILQSLFVAALIFIVLNYLLSKVAELVARKVGGRTSGKARANPAPPNAVTVPAVGGGTQ</sequence>
<dbReference type="InterPro" id="IPR035906">
    <property type="entry name" value="MetI-like_sf"/>
</dbReference>
<gene>
    <name evidence="10" type="primary">gltK</name>
    <name evidence="10" type="ORF">HALOF300_03907</name>
</gene>
<comment type="subcellular location">
    <subcellularLocation>
        <location evidence="1 7">Cell membrane</location>
        <topology evidence="1 7">Multi-pass membrane protein</topology>
    </subcellularLocation>
</comment>
<organism evidence="10 11">
    <name type="scientific">Occultella aeris</name>
    <dbReference type="NCBI Taxonomy" id="2761496"/>
    <lineage>
        <taxon>Bacteria</taxon>
        <taxon>Bacillati</taxon>
        <taxon>Actinomycetota</taxon>
        <taxon>Actinomycetes</taxon>
        <taxon>Micrococcales</taxon>
        <taxon>Ruaniaceae</taxon>
        <taxon>Occultella</taxon>
    </lineage>
</organism>
<evidence type="ECO:0000256" key="8">
    <source>
        <dbReference type="SAM" id="MobiDB-lite"/>
    </source>
</evidence>
<feature type="transmembrane region" description="Helical" evidence="7">
    <location>
        <begin position="194"/>
        <end position="219"/>
    </location>
</feature>
<dbReference type="Gene3D" id="1.10.3720.10">
    <property type="entry name" value="MetI-like"/>
    <property type="match status" value="1"/>
</dbReference>
<dbReference type="NCBIfam" id="TIGR01726">
    <property type="entry name" value="HEQRo_perm_3TM"/>
    <property type="match status" value="1"/>
</dbReference>
<dbReference type="Pfam" id="PF00528">
    <property type="entry name" value="BPD_transp_1"/>
    <property type="match status" value="1"/>
</dbReference>
<protein>
    <submittedName>
        <fullName evidence="10">Glutamate/aspartate transport system permease protein GltK</fullName>
    </submittedName>
</protein>
<dbReference type="CDD" id="cd06261">
    <property type="entry name" value="TM_PBP2"/>
    <property type="match status" value="1"/>
</dbReference>
<keyword evidence="3" id="KW-1003">Cell membrane</keyword>
<name>A0A7M4DP26_9MICO</name>
<evidence type="ECO:0000256" key="4">
    <source>
        <dbReference type="ARBA" id="ARBA00022692"/>
    </source>
</evidence>
<feature type="transmembrane region" description="Helical" evidence="7">
    <location>
        <begin position="104"/>
        <end position="128"/>
    </location>
</feature>
<evidence type="ECO:0000256" key="6">
    <source>
        <dbReference type="ARBA" id="ARBA00023136"/>
    </source>
</evidence>
<keyword evidence="11" id="KW-1185">Reference proteome</keyword>
<keyword evidence="2 7" id="KW-0813">Transport</keyword>
<dbReference type="PROSITE" id="PS50928">
    <property type="entry name" value="ABC_TM1"/>
    <property type="match status" value="1"/>
</dbReference>
<dbReference type="RefSeq" id="WP_156742552.1">
    <property type="nucleotide sequence ID" value="NZ_CACRYJ010000058.1"/>
</dbReference>
<keyword evidence="4 7" id="KW-0812">Transmembrane</keyword>
<evidence type="ECO:0000256" key="5">
    <source>
        <dbReference type="ARBA" id="ARBA00022989"/>
    </source>
</evidence>
<evidence type="ECO:0000256" key="3">
    <source>
        <dbReference type="ARBA" id="ARBA00022475"/>
    </source>
</evidence>
<dbReference type="InterPro" id="IPR010065">
    <property type="entry name" value="AA_ABC_transptr_permease_3TM"/>
</dbReference>
<accession>A0A7M4DP26</accession>
<dbReference type="SUPFAM" id="SSF161098">
    <property type="entry name" value="MetI-like"/>
    <property type="match status" value="1"/>
</dbReference>
<dbReference type="GO" id="GO:0043190">
    <property type="term" value="C:ATP-binding cassette (ABC) transporter complex"/>
    <property type="evidence" value="ECO:0007669"/>
    <property type="project" value="InterPro"/>
</dbReference>
<feature type="region of interest" description="Disordered" evidence="8">
    <location>
        <begin position="272"/>
        <end position="296"/>
    </location>
</feature>
<comment type="similarity">
    <text evidence="7">Belongs to the binding-protein-dependent transport system permease family.</text>
</comment>
<evidence type="ECO:0000259" key="9">
    <source>
        <dbReference type="PROSITE" id="PS50928"/>
    </source>
</evidence>
<feature type="domain" description="ABC transmembrane type-1" evidence="9">
    <location>
        <begin position="69"/>
        <end position="261"/>
    </location>
</feature>
<dbReference type="InterPro" id="IPR000515">
    <property type="entry name" value="MetI-like"/>
</dbReference>
<feature type="transmembrane region" description="Helical" evidence="7">
    <location>
        <begin position="73"/>
        <end position="92"/>
    </location>
</feature>
<proteinExistence type="inferred from homology"/>
<evidence type="ECO:0000256" key="7">
    <source>
        <dbReference type="RuleBase" id="RU363032"/>
    </source>
</evidence>
<dbReference type="PANTHER" id="PTHR30614">
    <property type="entry name" value="MEMBRANE COMPONENT OF AMINO ACID ABC TRANSPORTER"/>
    <property type="match status" value="1"/>
</dbReference>
<feature type="transmembrane region" description="Helical" evidence="7">
    <location>
        <begin position="239"/>
        <end position="257"/>
    </location>
</feature>
<dbReference type="EMBL" id="CACRYJ010000058">
    <property type="protein sequence ID" value="VZO39212.1"/>
    <property type="molecule type" value="Genomic_DNA"/>
</dbReference>
<dbReference type="InterPro" id="IPR043429">
    <property type="entry name" value="ArtM/GltK/GlnP/TcyL/YhdX-like"/>
</dbReference>
<feature type="transmembrane region" description="Helical" evidence="7">
    <location>
        <begin position="21"/>
        <end position="41"/>
    </location>
</feature>